<name>A0A8R7UKD1_TRIUA</name>
<dbReference type="CDD" id="cd06222">
    <property type="entry name" value="RNase_H_like"/>
    <property type="match status" value="1"/>
</dbReference>
<dbReference type="Gramene" id="TuG1812G0500004219.01.T01">
    <property type="protein sequence ID" value="TuG1812G0500004219.01.T01.cds371155"/>
    <property type="gene ID" value="TuG1812G0500004219.01"/>
</dbReference>
<dbReference type="Pfam" id="PF13456">
    <property type="entry name" value="RVT_3"/>
    <property type="match status" value="1"/>
</dbReference>
<evidence type="ECO:0000259" key="1">
    <source>
        <dbReference type="Pfam" id="PF13456"/>
    </source>
</evidence>
<reference evidence="2" key="3">
    <citation type="submission" date="2022-06" db="UniProtKB">
        <authorList>
            <consortium name="EnsemblPlants"/>
        </authorList>
    </citation>
    <scope>IDENTIFICATION</scope>
</reference>
<dbReference type="PANTHER" id="PTHR47074">
    <property type="entry name" value="BNAC02G40300D PROTEIN"/>
    <property type="match status" value="1"/>
</dbReference>
<dbReference type="Gene3D" id="3.30.420.10">
    <property type="entry name" value="Ribonuclease H-like superfamily/Ribonuclease H"/>
    <property type="match status" value="1"/>
</dbReference>
<dbReference type="GO" id="GO:0004523">
    <property type="term" value="F:RNA-DNA hybrid ribonuclease activity"/>
    <property type="evidence" value="ECO:0007669"/>
    <property type="project" value="InterPro"/>
</dbReference>
<dbReference type="InterPro" id="IPR052929">
    <property type="entry name" value="RNase_H-like_EbsB-rel"/>
</dbReference>
<dbReference type="SUPFAM" id="SSF53098">
    <property type="entry name" value="Ribonuclease H-like"/>
    <property type="match status" value="1"/>
</dbReference>
<dbReference type="InterPro" id="IPR012337">
    <property type="entry name" value="RNaseH-like_sf"/>
</dbReference>
<dbReference type="InterPro" id="IPR036397">
    <property type="entry name" value="RNaseH_sf"/>
</dbReference>
<organism evidence="2 3">
    <name type="scientific">Triticum urartu</name>
    <name type="common">Red wild einkorn</name>
    <name type="synonym">Crithodium urartu</name>
    <dbReference type="NCBI Taxonomy" id="4572"/>
    <lineage>
        <taxon>Eukaryota</taxon>
        <taxon>Viridiplantae</taxon>
        <taxon>Streptophyta</taxon>
        <taxon>Embryophyta</taxon>
        <taxon>Tracheophyta</taxon>
        <taxon>Spermatophyta</taxon>
        <taxon>Magnoliopsida</taxon>
        <taxon>Liliopsida</taxon>
        <taxon>Poales</taxon>
        <taxon>Poaceae</taxon>
        <taxon>BOP clade</taxon>
        <taxon>Pooideae</taxon>
        <taxon>Triticodae</taxon>
        <taxon>Triticeae</taxon>
        <taxon>Triticinae</taxon>
        <taxon>Triticum</taxon>
    </lineage>
</organism>
<dbReference type="InterPro" id="IPR002156">
    <property type="entry name" value="RNaseH_domain"/>
</dbReference>
<sequence length="137" mass="14417">AVGAVLRDDKGGFIAASNETLEHAADAATAEAYALRHGLLLAQQVGVTKLVVEADCLEVIHTMNSGGFTTTGAAAIYADCNVLIVGYTSVSFVHCPREANCVSHELARLAVSNPLSLWVEEPPASIVQWLVDDITVI</sequence>
<dbReference type="InterPro" id="IPR044730">
    <property type="entry name" value="RNase_H-like_dom_plant"/>
</dbReference>
<dbReference type="EnsemblPlants" id="TuG1812G0500004219.01.T01">
    <property type="protein sequence ID" value="TuG1812G0500004219.01.T01.cds371155"/>
    <property type="gene ID" value="TuG1812G0500004219.01"/>
</dbReference>
<reference evidence="2" key="2">
    <citation type="submission" date="2018-03" db="EMBL/GenBank/DDBJ databases">
        <title>The Triticum urartu genome reveals the dynamic nature of wheat genome evolution.</title>
        <authorList>
            <person name="Ling H."/>
            <person name="Ma B."/>
            <person name="Shi X."/>
            <person name="Liu H."/>
            <person name="Dong L."/>
            <person name="Sun H."/>
            <person name="Cao Y."/>
            <person name="Gao Q."/>
            <person name="Zheng S."/>
            <person name="Li Y."/>
            <person name="Yu Y."/>
            <person name="Du H."/>
            <person name="Qi M."/>
            <person name="Li Y."/>
            <person name="Yu H."/>
            <person name="Cui Y."/>
            <person name="Wang N."/>
            <person name="Chen C."/>
            <person name="Wu H."/>
            <person name="Zhao Y."/>
            <person name="Zhang J."/>
            <person name="Li Y."/>
            <person name="Zhou W."/>
            <person name="Zhang B."/>
            <person name="Hu W."/>
            <person name="Eijk M."/>
            <person name="Tang J."/>
            <person name="Witsenboer H."/>
            <person name="Zhao S."/>
            <person name="Li Z."/>
            <person name="Zhang A."/>
            <person name="Wang D."/>
            <person name="Liang C."/>
        </authorList>
    </citation>
    <scope>NUCLEOTIDE SEQUENCE [LARGE SCALE GENOMIC DNA]</scope>
    <source>
        <strain evidence="2">cv. G1812</strain>
    </source>
</reference>
<accession>A0A8R7UKD1</accession>
<dbReference type="PANTHER" id="PTHR47074:SF47">
    <property type="entry name" value="RNASE H TYPE-1 DOMAIN-CONTAINING PROTEIN"/>
    <property type="match status" value="1"/>
</dbReference>
<proteinExistence type="predicted"/>
<keyword evidence="3" id="KW-1185">Reference proteome</keyword>
<evidence type="ECO:0000313" key="3">
    <source>
        <dbReference type="Proteomes" id="UP000015106"/>
    </source>
</evidence>
<dbReference type="Proteomes" id="UP000015106">
    <property type="component" value="Chromosome 5"/>
</dbReference>
<dbReference type="AlphaFoldDB" id="A0A8R7UKD1"/>
<feature type="domain" description="RNase H type-1" evidence="1">
    <location>
        <begin position="2"/>
        <end position="109"/>
    </location>
</feature>
<protein>
    <recommendedName>
        <fullName evidence="1">RNase H type-1 domain-containing protein</fullName>
    </recommendedName>
</protein>
<dbReference type="GO" id="GO:0003676">
    <property type="term" value="F:nucleic acid binding"/>
    <property type="evidence" value="ECO:0007669"/>
    <property type="project" value="InterPro"/>
</dbReference>
<reference evidence="3" key="1">
    <citation type="journal article" date="2013" name="Nature">
        <title>Draft genome of the wheat A-genome progenitor Triticum urartu.</title>
        <authorList>
            <person name="Ling H.Q."/>
            <person name="Zhao S."/>
            <person name="Liu D."/>
            <person name="Wang J."/>
            <person name="Sun H."/>
            <person name="Zhang C."/>
            <person name="Fan H."/>
            <person name="Li D."/>
            <person name="Dong L."/>
            <person name="Tao Y."/>
            <person name="Gao C."/>
            <person name="Wu H."/>
            <person name="Li Y."/>
            <person name="Cui Y."/>
            <person name="Guo X."/>
            <person name="Zheng S."/>
            <person name="Wang B."/>
            <person name="Yu K."/>
            <person name="Liang Q."/>
            <person name="Yang W."/>
            <person name="Lou X."/>
            <person name="Chen J."/>
            <person name="Feng M."/>
            <person name="Jian J."/>
            <person name="Zhang X."/>
            <person name="Luo G."/>
            <person name="Jiang Y."/>
            <person name="Liu J."/>
            <person name="Wang Z."/>
            <person name="Sha Y."/>
            <person name="Zhang B."/>
            <person name="Wu H."/>
            <person name="Tang D."/>
            <person name="Shen Q."/>
            <person name="Xue P."/>
            <person name="Zou S."/>
            <person name="Wang X."/>
            <person name="Liu X."/>
            <person name="Wang F."/>
            <person name="Yang Y."/>
            <person name="An X."/>
            <person name="Dong Z."/>
            <person name="Zhang K."/>
            <person name="Zhang X."/>
            <person name="Luo M.C."/>
            <person name="Dvorak J."/>
            <person name="Tong Y."/>
            <person name="Wang J."/>
            <person name="Yang H."/>
            <person name="Li Z."/>
            <person name="Wang D."/>
            <person name="Zhang A."/>
            <person name="Wang J."/>
        </authorList>
    </citation>
    <scope>NUCLEOTIDE SEQUENCE</scope>
    <source>
        <strain evidence="3">cv. G1812</strain>
    </source>
</reference>
<evidence type="ECO:0000313" key="2">
    <source>
        <dbReference type="EnsemblPlants" id="TuG1812G0500004219.01.T01.cds371155"/>
    </source>
</evidence>